<evidence type="ECO:0000256" key="8">
    <source>
        <dbReference type="ARBA" id="ARBA00023010"/>
    </source>
</evidence>
<dbReference type="InterPro" id="IPR019561">
    <property type="entry name" value="Translocon_Sec61/SecY_plug_dom"/>
</dbReference>
<comment type="subcellular location">
    <subcellularLocation>
        <location evidence="10">Cell membrane</location>
        <topology evidence="10">Multi-pass membrane protein</topology>
    </subcellularLocation>
    <subcellularLocation>
        <location evidence="1">Endomembrane system</location>
        <topology evidence="1">Multi-pass membrane protein</topology>
    </subcellularLocation>
    <subcellularLocation>
        <location evidence="12">Membrane</location>
        <topology evidence="12">Multi-pass membrane protein</topology>
    </subcellularLocation>
</comment>
<comment type="function">
    <text evidence="10 11">The central subunit of the protein translocation channel SecYEG. Consists of two halves formed by TMs 1-5 and 6-10. These two domains form a lateral gate at the front which open onto the bilayer between TMs 2 and 7, and are clamped together by SecE at the back. The channel is closed by both a pore ring composed of hydrophobic SecY resides and a short helix (helix 2A) on the extracellular side of the membrane which forms a plug. The plug probably moves laterally to allow the channel to open. The ring and the pore may move independently.</text>
</comment>
<evidence type="ECO:0000256" key="5">
    <source>
        <dbReference type="ARBA" id="ARBA00022692"/>
    </source>
</evidence>
<feature type="transmembrane region" description="Helical" evidence="10">
    <location>
        <begin position="469"/>
        <end position="491"/>
    </location>
</feature>
<dbReference type="InterPro" id="IPR002208">
    <property type="entry name" value="SecY/SEC61-alpha"/>
</dbReference>
<evidence type="ECO:0000313" key="18">
    <source>
        <dbReference type="Proteomes" id="UP000195607"/>
    </source>
</evidence>
<evidence type="ECO:0000256" key="6">
    <source>
        <dbReference type="ARBA" id="ARBA00022927"/>
    </source>
</evidence>
<dbReference type="Proteomes" id="UP000195607">
    <property type="component" value="Chromosome I"/>
</dbReference>
<dbReference type="GO" id="GO:0012505">
    <property type="term" value="C:endomembrane system"/>
    <property type="evidence" value="ECO:0007669"/>
    <property type="project" value="UniProtKB-SubCell"/>
</dbReference>
<evidence type="ECO:0000256" key="13">
    <source>
        <dbReference type="RuleBase" id="RU004349"/>
    </source>
</evidence>
<dbReference type="Proteomes" id="UP000187822">
    <property type="component" value="Chromosome I"/>
</dbReference>
<feature type="domain" description="Translocon Sec61/SecY plug" evidence="14">
    <location>
        <begin position="99"/>
        <end position="133"/>
    </location>
</feature>
<gene>
    <name evidence="10" type="primary">secY</name>
    <name evidence="16" type="ORF">CPM_1546</name>
    <name evidence="15" type="ORF">CSP5_1556</name>
</gene>
<reference evidence="15 18" key="1">
    <citation type="submission" date="2016-04" db="EMBL/GenBank/DDBJ databases">
        <authorList>
            <person name="Evans L.H."/>
            <person name="Alamgir A."/>
            <person name="Owens N."/>
            <person name="Weber N.D."/>
            <person name="Virtaneva K."/>
            <person name="Barbian K."/>
            <person name="Babar A."/>
            <person name="Rosenke K."/>
        </authorList>
    </citation>
    <scope>NUCLEOTIDE SEQUENCE [LARGE SCALE GENOMIC DNA]</scope>
    <source>
        <strain evidence="15">S5</strain>
        <strain evidence="18">S5(T) (JCM 30642 \VKM B-2941)</strain>
    </source>
</reference>
<feature type="transmembrane region" description="Helical" evidence="10">
    <location>
        <begin position="91"/>
        <end position="111"/>
    </location>
</feature>
<dbReference type="InterPro" id="IPR023201">
    <property type="entry name" value="SecY_dom_sf"/>
</dbReference>
<dbReference type="STRING" id="1673428.CPM_1546"/>
<keyword evidence="17" id="KW-1185">Reference proteome</keyword>
<dbReference type="NCBIfam" id="NF006341">
    <property type="entry name" value="PRK08568.1-5"/>
    <property type="match status" value="1"/>
</dbReference>
<evidence type="ECO:0000256" key="11">
    <source>
        <dbReference type="RuleBase" id="RU000537"/>
    </source>
</evidence>
<dbReference type="Gene3D" id="1.10.3370.10">
    <property type="entry name" value="SecY subunit domain"/>
    <property type="match status" value="1"/>
</dbReference>
<evidence type="ECO:0000256" key="7">
    <source>
        <dbReference type="ARBA" id="ARBA00022989"/>
    </source>
</evidence>
<organism evidence="15 18">
    <name type="scientific">Cuniculiplasma divulgatum</name>
    <dbReference type="NCBI Taxonomy" id="1673428"/>
    <lineage>
        <taxon>Archaea</taxon>
        <taxon>Methanobacteriati</taxon>
        <taxon>Thermoplasmatota</taxon>
        <taxon>Thermoplasmata</taxon>
        <taxon>Thermoplasmatales</taxon>
        <taxon>Cuniculiplasmataceae</taxon>
        <taxon>Cuniculiplasma</taxon>
    </lineage>
</organism>
<dbReference type="Pfam" id="PF00344">
    <property type="entry name" value="SecY"/>
    <property type="match status" value="1"/>
</dbReference>
<accession>A0A1N5VX65</accession>
<evidence type="ECO:0000256" key="1">
    <source>
        <dbReference type="ARBA" id="ARBA00004127"/>
    </source>
</evidence>
<dbReference type="PROSITE" id="PS00756">
    <property type="entry name" value="SECY_2"/>
    <property type="match status" value="1"/>
</dbReference>
<keyword evidence="3 10" id="KW-0813">Transport</keyword>
<evidence type="ECO:0000256" key="12">
    <source>
        <dbReference type="RuleBase" id="RU003484"/>
    </source>
</evidence>
<dbReference type="AlphaFoldDB" id="A0A1N5VX65"/>
<feature type="transmembrane region" description="Helical" evidence="10">
    <location>
        <begin position="138"/>
        <end position="159"/>
    </location>
</feature>
<feature type="transmembrane region" description="Helical" evidence="10">
    <location>
        <begin position="554"/>
        <end position="573"/>
    </location>
</feature>
<dbReference type="NCBIfam" id="TIGR00967">
    <property type="entry name" value="3a0501s007"/>
    <property type="match status" value="1"/>
</dbReference>
<comment type="subunit">
    <text evidence="10">Component of the Sec protein translocase complex. Heterotrimer consisting of alpha (SecY), beta (SecG) and gamma (SecE) subunits. The heterotrimers can form oligomers, although 1 heterotrimer is thought to be able to translocate proteins. Interacts with the ribosome. May interact with SecDF, and other proteins may be involved.</text>
</comment>
<dbReference type="Pfam" id="PF10559">
    <property type="entry name" value="Plug_translocon"/>
    <property type="match status" value="1"/>
</dbReference>
<dbReference type="EMBL" id="LT719092">
    <property type="protein sequence ID" value="SJK85335.1"/>
    <property type="molecule type" value="Genomic_DNA"/>
</dbReference>
<feature type="transmembrane region" description="Helical" evidence="10">
    <location>
        <begin position="248"/>
        <end position="269"/>
    </location>
</feature>
<dbReference type="PROSITE" id="PS00755">
    <property type="entry name" value="SECY_1"/>
    <property type="match status" value="1"/>
</dbReference>
<keyword evidence="5 10" id="KW-0812">Transmembrane</keyword>
<dbReference type="GeneID" id="41588797"/>
<dbReference type="GO" id="GO:0005886">
    <property type="term" value="C:plasma membrane"/>
    <property type="evidence" value="ECO:0007669"/>
    <property type="project" value="UniProtKB-SubCell"/>
</dbReference>
<feature type="transmembrane region" description="Helical" evidence="10">
    <location>
        <begin position="325"/>
        <end position="343"/>
    </location>
</feature>
<dbReference type="OrthoDB" id="371914at2157"/>
<evidence type="ECO:0000313" key="16">
    <source>
        <dbReference type="EMBL" id="SJK85335.1"/>
    </source>
</evidence>
<dbReference type="GO" id="GO:0006605">
    <property type="term" value="P:protein targeting"/>
    <property type="evidence" value="ECO:0007669"/>
    <property type="project" value="UniProtKB-UniRule"/>
</dbReference>
<evidence type="ECO:0000313" key="15">
    <source>
        <dbReference type="EMBL" id="SIM77578.1"/>
    </source>
</evidence>
<comment type="similarity">
    <text evidence="2 10 13">Belongs to the SecY/SEC61-alpha family.</text>
</comment>
<evidence type="ECO:0000313" key="17">
    <source>
        <dbReference type="Proteomes" id="UP000187822"/>
    </source>
</evidence>
<evidence type="ECO:0000256" key="4">
    <source>
        <dbReference type="ARBA" id="ARBA00022475"/>
    </source>
</evidence>
<comment type="caution">
    <text evidence="10">Lacks conserved residue(s) required for the propagation of feature annotation.</text>
</comment>
<protein>
    <recommendedName>
        <fullName evidence="10 11">Protein translocase subunit SecY</fullName>
    </recommendedName>
    <alternativeName>
        <fullName evidence="10">Protein transport protein SEC61 subunit alpha homolog</fullName>
    </alternativeName>
</protein>
<evidence type="ECO:0000256" key="2">
    <source>
        <dbReference type="ARBA" id="ARBA00005751"/>
    </source>
</evidence>
<sequence length="595" mass="64583">MSKQIERNKASSIPTIILYALVVVGFWYFSKLPLPQLLIAAVLLAPLFAILYLVLSYKGPKKSKLYGLENLTAKLPAVKKAKGHVQFKYKLLWTFVVVVLYFVLTNIYIYGLDQSKTVDVFASFRAIFAGAEGSLMDLGIGPIVTASIVMQLFAGAKIFNIDLTNSDDKAIYQGVQKLIVILMIFVEAIPQAFGYLVPDPALITSLNSMAPGYGYFLSESIIVAQLFFGSYLVFLMDELVSKYGIGSGISLFIAAGVSQQLFTGAFNWAPVNTSLPYALSTTAALNNPPVGTIPNIIYTSIFGSASYLQSSLGIPRLLFSPPNPIIALIGTLLIFFIVAFFQSSKVELPIAHERVRGARGRYPLQLFYASNIPVILATALLANVSMWTLLFWSSPALSHIPLLGHNPLLGSYLTPSAASALSVSSSQPTGGLAFYLYTPNGLADWLFPILQPAVYGPTVLFNHTAWEEVIHIVVFLGFMTGASILFAKFWIETTNMGPSAVAKQIISSGMQIPGFRRDPKVLERVLKKYIPVITVFSGAAVGLLAASADLIGTVGQTSGTGLLLAVGIVIQFYEAMGREQMMEMHPLIRQFFSGA</sequence>
<feature type="transmembrane region" description="Helical" evidence="10">
    <location>
        <begin position="12"/>
        <end position="30"/>
    </location>
</feature>
<keyword evidence="7 10" id="KW-1133">Transmembrane helix</keyword>
<dbReference type="RefSeq" id="WP_021790142.1">
    <property type="nucleotide sequence ID" value="NZ_LT671858.1"/>
</dbReference>
<keyword evidence="8 10" id="KW-0811">Translocation</keyword>
<dbReference type="InterPro" id="IPR030659">
    <property type="entry name" value="SecY_CS"/>
</dbReference>
<proteinExistence type="inferred from homology"/>
<dbReference type="HAMAP" id="MF_01465">
    <property type="entry name" value="SecY"/>
    <property type="match status" value="1"/>
</dbReference>
<dbReference type="PANTHER" id="PTHR10906">
    <property type="entry name" value="SECY/SEC61-ALPHA FAMILY MEMBER"/>
    <property type="match status" value="1"/>
</dbReference>
<evidence type="ECO:0000259" key="14">
    <source>
        <dbReference type="Pfam" id="PF10559"/>
    </source>
</evidence>
<reference evidence="17" key="3">
    <citation type="submission" date="2016-06" db="EMBL/GenBank/DDBJ databases">
        <authorList>
            <person name="Toshchakov V.S."/>
        </authorList>
    </citation>
    <scope>NUCLEOTIDE SEQUENCE [LARGE SCALE GENOMIC DNA]</scope>
    <source>
        <strain>PM4 (JCM 30641</strain>
        <strain evidence="17">\VKM B-2940)</strain>
    </source>
</reference>
<feature type="transmembrane region" description="Helical" evidence="10">
    <location>
        <begin position="364"/>
        <end position="392"/>
    </location>
</feature>
<dbReference type="GO" id="GO:0065002">
    <property type="term" value="P:intracellular protein transmembrane transport"/>
    <property type="evidence" value="ECO:0007669"/>
    <property type="project" value="UniProtKB-UniRule"/>
</dbReference>
<evidence type="ECO:0000256" key="10">
    <source>
        <dbReference type="HAMAP-Rule" id="MF_01465"/>
    </source>
</evidence>
<feature type="transmembrane region" description="Helical" evidence="10">
    <location>
        <begin position="529"/>
        <end position="548"/>
    </location>
</feature>
<feature type="transmembrane region" description="Helical" evidence="10">
    <location>
        <begin position="171"/>
        <end position="193"/>
    </location>
</feature>
<feature type="transmembrane region" description="Helical" evidence="10">
    <location>
        <begin position="36"/>
        <end position="55"/>
    </location>
</feature>
<name>A0A1N5VX65_9ARCH</name>
<dbReference type="InterPro" id="IPR026593">
    <property type="entry name" value="SecY"/>
</dbReference>
<reference evidence="16" key="2">
    <citation type="submission" date="2016-06" db="EMBL/GenBank/DDBJ databases">
        <authorList>
            <person name="Olsen C.W."/>
            <person name="Carey S."/>
            <person name="Hinshaw L."/>
            <person name="Karasin A.I."/>
        </authorList>
    </citation>
    <scope>NUCLEOTIDE SEQUENCE [LARGE SCALE GENOMIC DNA]</scope>
    <source>
        <strain evidence="16">PM4</strain>
    </source>
</reference>
<keyword evidence="4 10" id="KW-1003">Cell membrane</keyword>
<evidence type="ECO:0000256" key="9">
    <source>
        <dbReference type="ARBA" id="ARBA00023136"/>
    </source>
</evidence>
<keyword evidence="6 10" id="KW-0653">Protein transport</keyword>
<feature type="transmembrane region" description="Helical" evidence="10">
    <location>
        <begin position="213"/>
        <end position="236"/>
    </location>
</feature>
<dbReference type="KEGG" id="cdiv:CPM_1546"/>
<dbReference type="EMBL" id="LT671858">
    <property type="protein sequence ID" value="SIM77578.1"/>
    <property type="molecule type" value="Genomic_DNA"/>
</dbReference>
<keyword evidence="9 10" id="KW-0472">Membrane</keyword>
<dbReference type="SUPFAM" id="SSF103491">
    <property type="entry name" value="Preprotein translocase SecY subunit"/>
    <property type="match status" value="1"/>
</dbReference>
<evidence type="ECO:0000256" key="3">
    <source>
        <dbReference type="ARBA" id="ARBA00022448"/>
    </source>
</evidence>